<evidence type="ECO:0000313" key="2">
    <source>
        <dbReference type="Proteomes" id="UP001374535"/>
    </source>
</evidence>
<dbReference type="EMBL" id="CP144696">
    <property type="protein sequence ID" value="WVZ13263.1"/>
    <property type="molecule type" value="Genomic_DNA"/>
</dbReference>
<sequence>MRGLEGKLPVNKGDANGVGNVVDGTVFTIPDKPCMRDKRMPLRAQNDSSSLAWWITFPESGLCDASTSSTLRLHPKVGPLAPSSGSFVLGNLCLRFSDHFSS</sequence>
<evidence type="ECO:0000313" key="1">
    <source>
        <dbReference type="EMBL" id="WVZ13263.1"/>
    </source>
</evidence>
<gene>
    <name evidence="1" type="ORF">V8G54_017793</name>
</gene>
<organism evidence="1 2">
    <name type="scientific">Vigna mungo</name>
    <name type="common">Black gram</name>
    <name type="synonym">Phaseolus mungo</name>
    <dbReference type="NCBI Taxonomy" id="3915"/>
    <lineage>
        <taxon>Eukaryota</taxon>
        <taxon>Viridiplantae</taxon>
        <taxon>Streptophyta</taxon>
        <taxon>Embryophyta</taxon>
        <taxon>Tracheophyta</taxon>
        <taxon>Spermatophyta</taxon>
        <taxon>Magnoliopsida</taxon>
        <taxon>eudicotyledons</taxon>
        <taxon>Gunneridae</taxon>
        <taxon>Pentapetalae</taxon>
        <taxon>rosids</taxon>
        <taxon>fabids</taxon>
        <taxon>Fabales</taxon>
        <taxon>Fabaceae</taxon>
        <taxon>Papilionoideae</taxon>
        <taxon>50 kb inversion clade</taxon>
        <taxon>NPAAA clade</taxon>
        <taxon>indigoferoid/millettioid clade</taxon>
        <taxon>Phaseoleae</taxon>
        <taxon>Vigna</taxon>
    </lineage>
</organism>
<dbReference type="Proteomes" id="UP001374535">
    <property type="component" value="Chromosome 5"/>
</dbReference>
<proteinExistence type="predicted"/>
<dbReference type="AlphaFoldDB" id="A0AAQ3S1P7"/>
<keyword evidence="2" id="KW-1185">Reference proteome</keyword>
<protein>
    <submittedName>
        <fullName evidence="1">Uncharacterized protein</fullName>
    </submittedName>
</protein>
<name>A0AAQ3S1P7_VIGMU</name>
<reference evidence="1 2" key="1">
    <citation type="journal article" date="2023" name="Life. Sci Alliance">
        <title>Evolutionary insights into 3D genome organization and epigenetic landscape of Vigna mungo.</title>
        <authorList>
            <person name="Junaid A."/>
            <person name="Singh B."/>
            <person name="Bhatia S."/>
        </authorList>
    </citation>
    <scope>NUCLEOTIDE SEQUENCE [LARGE SCALE GENOMIC DNA]</scope>
    <source>
        <strain evidence="1">Urdbean</strain>
    </source>
</reference>
<accession>A0AAQ3S1P7</accession>